<reference evidence="5 6" key="1">
    <citation type="submission" date="2015-08" db="EMBL/GenBank/DDBJ databases">
        <title>Complete genome sequence of Rufibacter tibetensis strain 1351t, a radiation-resistant bacterium from tibet plateau.</title>
        <authorList>
            <person name="Dai J."/>
        </authorList>
    </citation>
    <scope>NUCLEOTIDE SEQUENCE [LARGE SCALE GENOMIC DNA]</scope>
    <source>
        <strain evidence="5 6">1351</strain>
    </source>
</reference>
<evidence type="ECO:0000256" key="2">
    <source>
        <dbReference type="ARBA" id="ARBA00023002"/>
    </source>
</evidence>
<dbReference type="SUPFAM" id="SSF51735">
    <property type="entry name" value="NAD(P)-binding Rossmann-fold domains"/>
    <property type="match status" value="1"/>
</dbReference>
<evidence type="ECO:0000256" key="1">
    <source>
        <dbReference type="ARBA" id="ARBA00006484"/>
    </source>
</evidence>
<keyword evidence="2" id="KW-0560">Oxidoreductase</keyword>
<dbReference type="PRINTS" id="PR00081">
    <property type="entry name" value="GDHRDH"/>
</dbReference>
<dbReference type="GO" id="GO:0016020">
    <property type="term" value="C:membrane"/>
    <property type="evidence" value="ECO:0007669"/>
    <property type="project" value="TreeGrafter"/>
</dbReference>
<dbReference type="InterPro" id="IPR036291">
    <property type="entry name" value="NAD(P)-bd_dom_sf"/>
</dbReference>
<dbReference type="STRING" id="512763.DC20_05305"/>
<accession>A0A0P0CQ47</accession>
<dbReference type="InterPro" id="IPR002347">
    <property type="entry name" value="SDR_fam"/>
</dbReference>
<dbReference type="KEGG" id="rti:DC20_05305"/>
<dbReference type="PATRIC" id="fig|512763.3.peg.1174"/>
<dbReference type="GO" id="GO:0016491">
    <property type="term" value="F:oxidoreductase activity"/>
    <property type="evidence" value="ECO:0007669"/>
    <property type="project" value="UniProtKB-KW"/>
</dbReference>
<evidence type="ECO:0000256" key="3">
    <source>
        <dbReference type="RuleBase" id="RU000363"/>
    </source>
</evidence>
<dbReference type="InterPro" id="IPR057326">
    <property type="entry name" value="KR_dom"/>
</dbReference>
<dbReference type="OrthoDB" id="9810734at2"/>
<feature type="domain" description="Ketoreductase" evidence="4">
    <location>
        <begin position="6"/>
        <end position="172"/>
    </location>
</feature>
<dbReference type="RefSeq" id="WP_062542877.1">
    <property type="nucleotide sequence ID" value="NZ_CP012643.1"/>
</dbReference>
<name>A0A0P0CQ47_9BACT</name>
<sequence length="247" mass="27095">MKLARNTVLVTGGGSGIGLAIAERFLKAGSTVIICGRRADKLNEVKTQYPEIHTIACDVACEADRIALLEWTTAEFPELNVLVNNAGIQRWVNLVDEQEEWSQTQQEIAINPEAPIHLSSLFVPHLRQQPTAVIINVTSGLAFTPGVFAPVYCATKAALHSFTLSLWYLLSKTSVEVVEIVPPAVNTDLGGTGLHTFGVPLDEFADSVMQRIDNGELEVGFGTSEVRRKASREENDVFFLEMNSRWA</sequence>
<evidence type="ECO:0000313" key="5">
    <source>
        <dbReference type="EMBL" id="ALI98499.1"/>
    </source>
</evidence>
<keyword evidence="6" id="KW-1185">Reference proteome</keyword>
<evidence type="ECO:0000313" key="6">
    <source>
        <dbReference type="Proteomes" id="UP000061382"/>
    </source>
</evidence>
<protein>
    <submittedName>
        <fullName evidence="5">Cytochrome C</fullName>
    </submittedName>
</protein>
<dbReference type="PRINTS" id="PR00080">
    <property type="entry name" value="SDRFAMILY"/>
</dbReference>
<dbReference type="PANTHER" id="PTHR44196">
    <property type="entry name" value="DEHYDROGENASE/REDUCTASE SDR FAMILY MEMBER 7B"/>
    <property type="match status" value="1"/>
</dbReference>
<dbReference type="AlphaFoldDB" id="A0A0P0CQ47"/>
<dbReference type="SMART" id="SM00822">
    <property type="entry name" value="PKS_KR"/>
    <property type="match status" value="1"/>
</dbReference>
<dbReference type="Gene3D" id="3.40.50.720">
    <property type="entry name" value="NAD(P)-binding Rossmann-like Domain"/>
    <property type="match status" value="1"/>
</dbReference>
<dbReference type="PANTHER" id="PTHR44196:SF1">
    <property type="entry name" value="DEHYDROGENASE_REDUCTASE SDR FAMILY MEMBER 7B"/>
    <property type="match status" value="1"/>
</dbReference>
<dbReference type="Pfam" id="PF00106">
    <property type="entry name" value="adh_short"/>
    <property type="match status" value="1"/>
</dbReference>
<organism evidence="5 6">
    <name type="scientific">Rufibacter tibetensis</name>
    <dbReference type="NCBI Taxonomy" id="512763"/>
    <lineage>
        <taxon>Bacteria</taxon>
        <taxon>Pseudomonadati</taxon>
        <taxon>Bacteroidota</taxon>
        <taxon>Cytophagia</taxon>
        <taxon>Cytophagales</taxon>
        <taxon>Hymenobacteraceae</taxon>
        <taxon>Rufibacter</taxon>
    </lineage>
</organism>
<evidence type="ECO:0000259" key="4">
    <source>
        <dbReference type="SMART" id="SM00822"/>
    </source>
</evidence>
<proteinExistence type="inferred from homology"/>
<dbReference type="Proteomes" id="UP000061382">
    <property type="component" value="Chromosome"/>
</dbReference>
<gene>
    <name evidence="5" type="ORF">DC20_05305</name>
</gene>
<comment type="similarity">
    <text evidence="1 3">Belongs to the short-chain dehydrogenases/reductases (SDR) family.</text>
</comment>
<dbReference type="EMBL" id="CP012643">
    <property type="protein sequence ID" value="ALI98499.1"/>
    <property type="molecule type" value="Genomic_DNA"/>
</dbReference>